<dbReference type="RefSeq" id="WP_015530479.1">
    <property type="nucleotide sequence ID" value="NC_021016.1"/>
</dbReference>
<protein>
    <submittedName>
        <fullName evidence="1">Uncharacterized protein</fullName>
    </submittedName>
</protein>
<dbReference type="EMBL" id="FP929061">
    <property type="protein sequence ID" value="CBL38413.1"/>
    <property type="molecule type" value="Genomic_DNA"/>
</dbReference>
<dbReference type="KEGG" id="bprl:CL2_14670"/>
<reference evidence="1 2" key="1">
    <citation type="submission" date="2010-03" db="EMBL/GenBank/DDBJ databases">
        <title>The genome sequence of Clostridiales sp. SSC/2.</title>
        <authorList>
            <consortium name="metaHIT consortium -- http://www.metahit.eu/"/>
            <person name="Pajon A."/>
            <person name="Turner K."/>
            <person name="Parkhill J."/>
            <person name="Duncan S."/>
            <person name="Flint H."/>
        </authorList>
    </citation>
    <scope>NUCLEOTIDE SEQUENCE [LARGE SCALE GENOMIC DNA]</scope>
    <source>
        <strain evidence="1 2">SSC/2</strain>
    </source>
</reference>
<sequence>MRYFFKKPEVYSSIFGKRYNCDHPVYNECTLYIIDNRGLAVIQQQYDPETKYTFWTSISSWLTDKIYLHPRFRKFFDTYADREQDGLYPTVTVRQIMWGLRMKPLPKEPWETCFDRKGF</sequence>
<organism evidence="1 2">
    <name type="scientific">Anaerostipes hadrus</name>
    <dbReference type="NCBI Taxonomy" id="649756"/>
    <lineage>
        <taxon>Bacteria</taxon>
        <taxon>Bacillati</taxon>
        <taxon>Bacillota</taxon>
        <taxon>Clostridia</taxon>
        <taxon>Lachnospirales</taxon>
        <taxon>Lachnospiraceae</taxon>
        <taxon>Anaerostipes</taxon>
    </lineage>
</organism>
<gene>
    <name evidence="1" type="ORF">CL2_14670</name>
</gene>
<evidence type="ECO:0000313" key="1">
    <source>
        <dbReference type="EMBL" id="CBL38413.1"/>
    </source>
</evidence>
<evidence type="ECO:0000313" key="2">
    <source>
        <dbReference type="Proteomes" id="UP000008960"/>
    </source>
</evidence>
<dbReference type="AlphaFoldDB" id="D4N0L8"/>
<name>D4N0L8_ANAHA</name>
<accession>D4N0L8</accession>
<dbReference type="Proteomes" id="UP000008960">
    <property type="component" value="Chromosome"/>
</dbReference>
<reference evidence="1 2" key="2">
    <citation type="submission" date="2010-03" db="EMBL/GenBank/DDBJ databases">
        <authorList>
            <person name="Pajon A."/>
        </authorList>
    </citation>
    <scope>NUCLEOTIDE SEQUENCE [LARGE SCALE GENOMIC DNA]</scope>
    <source>
        <strain evidence="1 2">SSC/2</strain>
    </source>
</reference>
<proteinExistence type="predicted"/>